<feature type="compositionally biased region" description="Polar residues" evidence="1">
    <location>
        <begin position="35"/>
        <end position="49"/>
    </location>
</feature>
<feature type="region of interest" description="Disordered" evidence="1">
    <location>
        <begin position="247"/>
        <end position="273"/>
    </location>
</feature>
<reference evidence="2 3" key="1">
    <citation type="journal article" date="2023" name="Commun. Biol.">
        <title>Genome analysis of Parmales, the sister group of diatoms, reveals the evolutionary specialization of diatoms from phago-mixotrophs to photoautotrophs.</title>
        <authorList>
            <person name="Ban H."/>
            <person name="Sato S."/>
            <person name="Yoshikawa S."/>
            <person name="Yamada K."/>
            <person name="Nakamura Y."/>
            <person name="Ichinomiya M."/>
            <person name="Sato N."/>
            <person name="Blanc-Mathieu R."/>
            <person name="Endo H."/>
            <person name="Kuwata A."/>
            <person name="Ogata H."/>
        </authorList>
    </citation>
    <scope>NUCLEOTIDE SEQUENCE [LARGE SCALE GENOMIC DNA]</scope>
</reference>
<proteinExistence type="predicted"/>
<keyword evidence="3" id="KW-1185">Reference proteome</keyword>
<comment type="caution">
    <text evidence="2">The sequence shown here is derived from an EMBL/GenBank/DDBJ whole genome shotgun (WGS) entry which is preliminary data.</text>
</comment>
<name>A0ABQ6MR29_9STRA</name>
<accession>A0ABQ6MR29</accession>
<organism evidence="2 3">
    <name type="scientific">Tetraparma gracilis</name>
    <dbReference type="NCBI Taxonomy" id="2962635"/>
    <lineage>
        <taxon>Eukaryota</taxon>
        <taxon>Sar</taxon>
        <taxon>Stramenopiles</taxon>
        <taxon>Ochrophyta</taxon>
        <taxon>Bolidophyceae</taxon>
        <taxon>Parmales</taxon>
        <taxon>Triparmaceae</taxon>
        <taxon>Tetraparma</taxon>
    </lineage>
</organism>
<evidence type="ECO:0000256" key="1">
    <source>
        <dbReference type="SAM" id="MobiDB-lite"/>
    </source>
</evidence>
<dbReference type="Proteomes" id="UP001165060">
    <property type="component" value="Unassembled WGS sequence"/>
</dbReference>
<protein>
    <submittedName>
        <fullName evidence="2">Uncharacterized protein</fullName>
    </submittedName>
</protein>
<evidence type="ECO:0000313" key="2">
    <source>
        <dbReference type="EMBL" id="GMI30677.1"/>
    </source>
</evidence>
<dbReference type="EMBL" id="BRYB01001667">
    <property type="protein sequence ID" value="GMI30677.1"/>
    <property type="molecule type" value="Genomic_DNA"/>
</dbReference>
<sequence length="273" mass="28509">MGNTPGGASGSPHSKRRFSTQHPPSQASAVRRSSKQAASTARSAPRTEQYNLTKVPRIPCVAMKFPGAADLTTKDVKAVVGAVSYSTSSYCSLTSSYSGNSVDTPFLQQQANLAPALLNAEVTGLGVCEYGRAVFFGHVPAGTRTSREANLDIFRGLTDDERLQSNAQLAKIREAKAHSDKMGDADPVGPSDVLLRVKGIAKSIPKIISERAPRRRSHSDPVVAAAAPAVSLNSVMDVLRTQCLGDGGGMSSRASSGRSGGMGVGHTRGDVMA</sequence>
<gene>
    <name evidence="2" type="ORF">TeGR_g1931</name>
</gene>
<feature type="region of interest" description="Disordered" evidence="1">
    <location>
        <begin position="1"/>
        <end position="49"/>
    </location>
</feature>
<evidence type="ECO:0000313" key="3">
    <source>
        <dbReference type="Proteomes" id="UP001165060"/>
    </source>
</evidence>